<accession>A0A158CA57</accession>
<proteinExistence type="predicted"/>
<feature type="binding site" evidence="2">
    <location>
        <position position="121"/>
    </location>
    <ligand>
        <name>Mn(2+)</name>
        <dbReference type="ChEBI" id="CHEBI:29035"/>
        <label>2</label>
    </ligand>
</feature>
<keyword evidence="1" id="KW-0378">Hydrolase</keyword>
<dbReference type="PANTHER" id="PTHR11014:SF63">
    <property type="entry name" value="METALLOPEPTIDASE, PUTATIVE (AFU_ORTHOLOGUE AFUA_6G09600)-RELATED"/>
    <property type="match status" value="1"/>
</dbReference>
<evidence type="ECO:0000256" key="1">
    <source>
        <dbReference type="ARBA" id="ARBA00022801"/>
    </source>
</evidence>
<dbReference type="CDD" id="cd05666">
    <property type="entry name" value="M20_Acy1-like"/>
    <property type="match status" value="1"/>
</dbReference>
<dbReference type="Proteomes" id="UP000054851">
    <property type="component" value="Unassembled WGS sequence"/>
</dbReference>
<dbReference type="InterPro" id="IPR036264">
    <property type="entry name" value="Bact_exopeptidase_dim_dom"/>
</dbReference>
<protein>
    <submittedName>
        <fullName evidence="4">Amidohydrolase</fullName>
    </submittedName>
</protein>
<dbReference type="NCBIfam" id="TIGR01891">
    <property type="entry name" value="amidohydrolases"/>
    <property type="match status" value="1"/>
</dbReference>
<dbReference type="InterPro" id="IPR011650">
    <property type="entry name" value="Peptidase_M20_dimer"/>
</dbReference>
<keyword evidence="2" id="KW-0464">Manganese</keyword>
<feature type="binding site" evidence="2">
    <location>
        <position position="184"/>
    </location>
    <ligand>
        <name>Mn(2+)</name>
        <dbReference type="ChEBI" id="CHEBI:29035"/>
        <label>2</label>
    </ligand>
</feature>
<dbReference type="STRING" id="1777140.AWB79_04887"/>
<organism evidence="4 5">
    <name type="scientific">Caballeronia hypogeia</name>
    <dbReference type="NCBI Taxonomy" id="1777140"/>
    <lineage>
        <taxon>Bacteria</taxon>
        <taxon>Pseudomonadati</taxon>
        <taxon>Pseudomonadota</taxon>
        <taxon>Betaproteobacteria</taxon>
        <taxon>Burkholderiales</taxon>
        <taxon>Burkholderiaceae</taxon>
        <taxon>Caballeronia</taxon>
    </lineage>
</organism>
<evidence type="ECO:0000313" key="4">
    <source>
        <dbReference type="EMBL" id="SAK78397.1"/>
    </source>
</evidence>
<dbReference type="Gene3D" id="3.40.630.10">
    <property type="entry name" value="Zn peptidases"/>
    <property type="match status" value="1"/>
</dbReference>
<keyword evidence="2" id="KW-0479">Metal-binding</keyword>
<evidence type="ECO:0000313" key="5">
    <source>
        <dbReference type="Proteomes" id="UP000054851"/>
    </source>
</evidence>
<feature type="binding site" evidence="2">
    <location>
        <position position="123"/>
    </location>
    <ligand>
        <name>Mn(2+)</name>
        <dbReference type="ChEBI" id="CHEBI:29035"/>
        <label>2</label>
    </ligand>
</feature>
<dbReference type="FunFam" id="3.30.70.360:FF:000001">
    <property type="entry name" value="N-acetyldiaminopimelate deacetylase"/>
    <property type="match status" value="1"/>
</dbReference>
<gene>
    <name evidence="4" type="ORF">AWB79_04887</name>
</gene>
<evidence type="ECO:0000256" key="2">
    <source>
        <dbReference type="PIRSR" id="PIRSR005962-1"/>
    </source>
</evidence>
<dbReference type="Pfam" id="PF01546">
    <property type="entry name" value="Peptidase_M20"/>
    <property type="match status" value="1"/>
</dbReference>
<feature type="binding site" evidence="2">
    <location>
        <position position="156"/>
    </location>
    <ligand>
        <name>Mn(2+)</name>
        <dbReference type="ChEBI" id="CHEBI:29035"/>
        <label>2</label>
    </ligand>
</feature>
<feature type="domain" description="Peptidase M20 dimerisation" evidence="3">
    <location>
        <begin position="208"/>
        <end position="304"/>
    </location>
</feature>
<dbReference type="AlphaFoldDB" id="A0A158CA57"/>
<dbReference type="SUPFAM" id="SSF53187">
    <property type="entry name" value="Zn-dependent exopeptidases"/>
    <property type="match status" value="1"/>
</dbReference>
<reference evidence="4" key="1">
    <citation type="submission" date="2016-01" db="EMBL/GenBank/DDBJ databases">
        <authorList>
            <person name="Peeters C."/>
        </authorList>
    </citation>
    <scope>NUCLEOTIDE SEQUENCE</scope>
    <source>
        <strain evidence="4">LMG 29322</strain>
    </source>
</reference>
<dbReference type="InterPro" id="IPR017439">
    <property type="entry name" value="Amidohydrolase"/>
</dbReference>
<evidence type="ECO:0000259" key="3">
    <source>
        <dbReference type="Pfam" id="PF07687"/>
    </source>
</evidence>
<dbReference type="GO" id="GO:0050118">
    <property type="term" value="F:N-acetyldiaminopimelate deacetylase activity"/>
    <property type="evidence" value="ECO:0007669"/>
    <property type="project" value="UniProtKB-ARBA"/>
</dbReference>
<dbReference type="SUPFAM" id="SSF55031">
    <property type="entry name" value="Bacterial exopeptidase dimerisation domain"/>
    <property type="match status" value="1"/>
</dbReference>
<dbReference type="GO" id="GO:0046872">
    <property type="term" value="F:metal ion binding"/>
    <property type="evidence" value="ECO:0007669"/>
    <property type="project" value="UniProtKB-KW"/>
</dbReference>
<dbReference type="Pfam" id="PF07687">
    <property type="entry name" value="M20_dimer"/>
    <property type="match status" value="1"/>
</dbReference>
<dbReference type="PANTHER" id="PTHR11014">
    <property type="entry name" value="PEPTIDASE M20 FAMILY MEMBER"/>
    <property type="match status" value="1"/>
</dbReference>
<name>A0A158CA57_9BURK</name>
<dbReference type="PIRSF" id="PIRSF005962">
    <property type="entry name" value="Pept_M20D_amidohydro"/>
    <property type="match status" value="1"/>
</dbReference>
<dbReference type="GO" id="GO:0019877">
    <property type="term" value="P:diaminopimelate biosynthetic process"/>
    <property type="evidence" value="ECO:0007669"/>
    <property type="project" value="UniProtKB-ARBA"/>
</dbReference>
<comment type="caution">
    <text evidence="4">The sequence shown here is derived from an EMBL/GenBank/DDBJ whole genome shotgun (WGS) entry which is preliminary data.</text>
</comment>
<comment type="cofactor">
    <cofactor evidence="2">
        <name>Mn(2+)</name>
        <dbReference type="ChEBI" id="CHEBI:29035"/>
    </cofactor>
    <text evidence="2">The Mn(2+) ion enhances activity.</text>
</comment>
<dbReference type="EMBL" id="FCOA02000019">
    <property type="protein sequence ID" value="SAK78397.1"/>
    <property type="molecule type" value="Genomic_DNA"/>
</dbReference>
<dbReference type="Gene3D" id="3.30.70.360">
    <property type="match status" value="1"/>
</dbReference>
<feature type="binding site" evidence="2">
    <location>
        <position position="382"/>
    </location>
    <ligand>
        <name>Mn(2+)</name>
        <dbReference type="ChEBI" id="CHEBI:29035"/>
        <label>2</label>
    </ligand>
</feature>
<sequence length="410" mass="44499">MRRFPFICKGFSMTTPSDQRFTVIADLSDDAPALRDIRHDIHRHPELSYEETRTAALVADRLEEWGWTVTRGVGGTGVVGTLKAGGGKKSIGLRADMDALPIVEQSGKPWASETHGKMHACGHDGHTTMLLGAARHLARTRNFNGTVHLYFQPAEEHGVPSGAQQMIEEGLFERFHCDAVFGVHNHPGAEPGTFLFRKGPFMAAGDQVSIVIEGVGGHAARPHLSVDPVVVTASIVMALQTVVARNVDPAQPAVVTVGSMHAGTVNNVIPNRATLELSVRSFDPKVRELLKRRIRELVEAQAASYGASATVKYLEGYPVVVNSDAETEFAIQVARELVGEQNVVAHADLLMGSEDFAFMLQKRPGSFLRLGNGAGEDGCMVHNPHYDFNDKNLPVGAAYWARLVERFLGA</sequence>
<dbReference type="InterPro" id="IPR002933">
    <property type="entry name" value="Peptidase_M20"/>
</dbReference>
<keyword evidence="5" id="KW-1185">Reference proteome</keyword>